<reference evidence="1 2" key="1">
    <citation type="submission" date="2015-01" db="EMBL/GenBank/DDBJ databases">
        <title>Evolution of Trichinella species and genotypes.</title>
        <authorList>
            <person name="Korhonen P.K."/>
            <person name="Edoardo P."/>
            <person name="Giuseppe L.R."/>
            <person name="Gasser R.B."/>
        </authorList>
    </citation>
    <scope>NUCLEOTIDE SEQUENCE [LARGE SCALE GENOMIC DNA]</scope>
    <source>
        <strain evidence="1">ISS120</strain>
    </source>
</reference>
<proteinExistence type="predicted"/>
<gene>
    <name evidence="1" type="primary">BRPF1</name>
    <name evidence="1" type="ORF">T03_4267</name>
</gene>
<dbReference type="Gene3D" id="2.30.30.140">
    <property type="match status" value="1"/>
</dbReference>
<evidence type="ECO:0000313" key="2">
    <source>
        <dbReference type="Proteomes" id="UP000054653"/>
    </source>
</evidence>
<organism evidence="1 2">
    <name type="scientific">Trichinella britovi</name>
    <name type="common">Parasitic roundworm</name>
    <dbReference type="NCBI Taxonomy" id="45882"/>
    <lineage>
        <taxon>Eukaryota</taxon>
        <taxon>Metazoa</taxon>
        <taxon>Ecdysozoa</taxon>
        <taxon>Nematoda</taxon>
        <taxon>Enoplea</taxon>
        <taxon>Dorylaimia</taxon>
        <taxon>Trichinellida</taxon>
        <taxon>Trichinellidae</taxon>
        <taxon>Trichinella</taxon>
    </lineage>
</organism>
<protein>
    <submittedName>
        <fullName evidence="1">Peregrin</fullName>
    </submittedName>
</protein>
<comment type="caution">
    <text evidence="1">The sequence shown here is derived from an EMBL/GenBank/DDBJ whole genome shotgun (WGS) entry which is preliminary data.</text>
</comment>
<dbReference type="EMBL" id="JYDI01000022">
    <property type="protein sequence ID" value="KRY58308.1"/>
    <property type="molecule type" value="Genomic_DNA"/>
</dbReference>
<evidence type="ECO:0000313" key="1">
    <source>
        <dbReference type="EMBL" id="KRY58308.1"/>
    </source>
</evidence>
<dbReference type="Proteomes" id="UP000054653">
    <property type="component" value="Unassembled WGS sequence"/>
</dbReference>
<dbReference type="AlphaFoldDB" id="A0A0V1DA48"/>
<keyword evidence="2" id="KW-1185">Reference proteome</keyword>
<name>A0A0V1DA48_TRIBR</name>
<accession>A0A0V1DA48</accession>
<sequence length="73" mass="8372">MHMIHLLITRNWLPKRCLKPLGLDISLDKKKVAEARKTLYRQSIAAAYKEAMKYRYLILGQIVAGNKQSKSAS</sequence>